<sequence>MAITKLLDSIHKGKVSGDHIPLLSIDIKGAFDNIQHNTIESYLDDTVAWCLEPTVHIVRKLSTIQRPFLLAISGAYKTTSTAALRVILGIPPLHLQLQREARDTALYRPRLPLSTNVINNDPSEIEEKSTGLSAESSEHLSRTQISLVDGSDINTGLRIYKDGSERKKGVGGSAF</sequence>
<evidence type="ECO:0000313" key="3">
    <source>
        <dbReference type="Proteomes" id="UP000499080"/>
    </source>
</evidence>
<dbReference type="EMBL" id="BGPR01002627">
    <property type="protein sequence ID" value="GBM76517.1"/>
    <property type="molecule type" value="Genomic_DNA"/>
</dbReference>
<accession>A0A4Y2IFK0</accession>
<evidence type="ECO:0000256" key="1">
    <source>
        <dbReference type="SAM" id="MobiDB-lite"/>
    </source>
</evidence>
<proteinExistence type="predicted"/>
<dbReference type="Proteomes" id="UP000499080">
    <property type="component" value="Unassembled WGS sequence"/>
</dbReference>
<feature type="region of interest" description="Disordered" evidence="1">
    <location>
        <begin position="118"/>
        <end position="138"/>
    </location>
</feature>
<keyword evidence="3" id="KW-1185">Reference proteome</keyword>
<evidence type="ECO:0008006" key="4">
    <source>
        <dbReference type="Google" id="ProtNLM"/>
    </source>
</evidence>
<protein>
    <recommendedName>
        <fullName evidence="4">Reverse transcriptase domain-containing protein</fullName>
    </recommendedName>
</protein>
<reference evidence="2 3" key="1">
    <citation type="journal article" date="2019" name="Sci. Rep.">
        <title>Orb-weaving spider Araneus ventricosus genome elucidates the spidroin gene catalogue.</title>
        <authorList>
            <person name="Kono N."/>
            <person name="Nakamura H."/>
            <person name="Ohtoshi R."/>
            <person name="Moran D.A.P."/>
            <person name="Shinohara A."/>
            <person name="Yoshida Y."/>
            <person name="Fujiwara M."/>
            <person name="Mori M."/>
            <person name="Tomita M."/>
            <person name="Arakawa K."/>
        </authorList>
    </citation>
    <scope>NUCLEOTIDE SEQUENCE [LARGE SCALE GENOMIC DNA]</scope>
</reference>
<evidence type="ECO:0000313" key="2">
    <source>
        <dbReference type="EMBL" id="GBM76517.1"/>
    </source>
</evidence>
<comment type="caution">
    <text evidence="2">The sequence shown here is derived from an EMBL/GenBank/DDBJ whole genome shotgun (WGS) entry which is preliminary data.</text>
</comment>
<dbReference type="AlphaFoldDB" id="A0A4Y2IFK0"/>
<organism evidence="2 3">
    <name type="scientific">Araneus ventricosus</name>
    <name type="common">Orbweaver spider</name>
    <name type="synonym">Epeira ventricosa</name>
    <dbReference type="NCBI Taxonomy" id="182803"/>
    <lineage>
        <taxon>Eukaryota</taxon>
        <taxon>Metazoa</taxon>
        <taxon>Ecdysozoa</taxon>
        <taxon>Arthropoda</taxon>
        <taxon>Chelicerata</taxon>
        <taxon>Arachnida</taxon>
        <taxon>Araneae</taxon>
        <taxon>Araneomorphae</taxon>
        <taxon>Entelegynae</taxon>
        <taxon>Araneoidea</taxon>
        <taxon>Araneidae</taxon>
        <taxon>Araneus</taxon>
    </lineage>
</organism>
<name>A0A4Y2IFK0_ARAVE</name>
<gene>
    <name evidence="2" type="ORF">AVEN_102300_1</name>
</gene>
<dbReference type="OrthoDB" id="6437652at2759"/>